<dbReference type="GO" id="GO:0008999">
    <property type="term" value="F:protein-N-terminal-alanine acetyltransferase activity"/>
    <property type="evidence" value="ECO:0007669"/>
    <property type="project" value="TreeGrafter"/>
</dbReference>
<dbReference type="OrthoDB" id="5295305at2"/>
<dbReference type="RefSeq" id="WP_100369219.1">
    <property type="nucleotide sequence ID" value="NZ_PGTY01000003.1"/>
</dbReference>
<dbReference type="Pfam" id="PF13302">
    <property type="entry name" value="Acetyltransf_3"/>
    <property type="match status" value="1"/>
</dbReference>
<dbReference type="AlphaFoldDB" id="A0A2M8W302"/>
<comment type="caution">
    <text evidence="2">The sequence shown here is derived from an EMBL/GenBank/DDBJ whole genome shotgun (WGS) entry which is preliminary data.</text>
</comment>
<dbReference type="EMBL" id="PGTY01000003">
    <property type="protein sequence ID" value="PJI85288.1"/>
    <property type="molecule type" value="Genomic_DNA"/>
</dbReference>
<dbReference type="InterPro" id="IPR016181">
    <property type="entry name" value="Acyl_CoA_acyltransferase"/>
</dbReference>
<dbReference type="PROSITE" id="PS51186">
    <property type="entry name" value="GNAT"/>
    <property type="match status" value="1"/>
</dbReference>
<sequence length="237" mass="26295">MTDHFNAHGQPIGAPVSDWTGCDPIPRTPMHGSSCDVVPLERQHSAALHTAFSQDESGALWTYMPTGPFQSESDYAAWVAQAADSQDPLFFAIIGKSNGQAVGVASFLRIQPENGVAEVGYITFAPALQRTVMATEAMYLMMKRVMGELGYRRYEWKCDALNAPSRAAAARLGFQYDGLFKQARVYKGRNRDTAWFSILDRDWPALQRGYEAWLNPANFDAHGRQRASLQACIARPD</sequence>
<protein>
    <submittedName>
        <fullName evidence="2">RimJ/RimL family protein N-acetyltransferase</fullName>
    </submittedName>
</protein>
<dbReference type="GO" id="GO:1990189">
    <property type="term" value="F:protein N-terminal-serine acetyltransferase activity"/>
    <property type="evidence" value="ECO:0007669"/>
    <property type="project" value="TreeGrafter"/>
</dbReference>
<dbReference type="InterPro" id="IPR051908">
    <property type="entry name" value="Ribosomal_N-acetyltransferase"/>
</dbReference>
<reference evidence="2 3" key="1">
    <citation type="submission" date="2017-11" db="EMBL/GenBank/DDBJ databases">
        <title>Genomic Encyclopedia of Archaeal and Bacterial Type Strains, Phase II (KMG-II): From Individual Species to Whole Genera.</title>
        <authorList>
            <person name="Goeker M."/>
        </authorList>
    </citation>
    <scope>NUCLEOTIDE SEQUENCE [LARGE SCALE GENOMIC DNA]</scope>
    <source>
        <strain evidence="2 3">DSM 29128</strain>
    </source>
</reference>
<keyword evidence="2" id="KW-0808">Transferase</keyword>
<name>A0A2M8W302_9RHOB</name>
<dbReference type="Proteomes" id="UP000228531">
    <property type="component" value="Unassembled WGS sequence"/>
</dbReference>
<dbReference type="InterPro" id="IPR000182">
    <property type="entry name" value="GNAT_dom"/>
</dbReference>
<evidence type="ECO:0000313" key="3">
    <source>
        <dbReference type="Proteomes" id="UP000228531"/>
    </source>
</evidence>
<proteinExistence type="predicted"/>
<evidence type="ECO:0000313" key="2">
    <source>
        <dbReference type="EMBL" id="PJI85288.1"/>
    </source>
</evidence>
<dbReference type="SUPFAM" id="SSF55729">
    <property type="entry name" value="Acyl-CoA N-acyltransferases (Nat)"/>
    <property type="match status" value="1"/>
</dbReference>
<gene>
    <name evidence="2" type="ORF">BC777_3289</name>
</gene>
<evidence type="ECO:0000259" key="1">
    <source>
        <dbReference type="PROSITE" id="PS51186"/>
    </source>
</evidence>
<organism evidence="2 3">
    <name type="scientific">Yoonia maricola</name>
    <dbReference type="NCBI Taxonomy" id="420999"/>
    <lineage>
        <taxon>Bacteria</taxon>
        <taxon>Pseudomonadati</taxon>
        <taxon>Pseudomonadota</taxon>
        <taxon>Alphaproteobacteria</taxon>
        <taxon>Rhodobacterales</taxon>
        <taxon>Paracoccaceae</taxon>
        <taxon>Yoonia</taxon>
    </lineage>
</organism>
<dbReference type="Gene3D" id="3.40.630.30">
    <property type="match status" value="1"/>
</dbReference>
<dbReference type="FunFam" id="3.40.630.30:FF:000047">
    <property type="entry name" value="Acetyltransferase, GNAT family"/>
    <property type="match status" value="1"/>
</dbReference>
<dbReference type="PANTHER" id="PTHR43441:SF2">
    <property type="entry name" value="FAMILY ACETYLTRANSFERASE, PUTATIVE (AFU_ORTHOLOGUE AFUA_7G00850)-RELATED"/>
    <property type="match status" value="1"/>
</dbReference>
<dbReference type="PANTHER" id="PTHR43441">
    <property type="entry name" value="RIBOSOMAL-PROTEIN-SERINE ACETYLTRANSFERASE"/>
    <property type="match status" value="1"/>
</dbReference>
<accession>A0A2M8W302</accession>
<keyword evidence="3" id="KW-1185">Reference proteome</keyword>
<feature type="domain" description="N-acetyltransferase" evidence="1">
    <location>
        <begin position="46"/>
        <end position="192"/>
    </location>
</feature>